<dbReference type="AlphaFoldDB" id="A0A6M3ILB4"/>
<protein>
    <submittedName>
        <fullName evidence="2">Putative baseplate protein</fullName>
    </submittedName>
</protein>
<gene>
    <name evidence="2" type="ORF">MM415B01486_0005</name>
</gene>
<sequence>MTISITDLLSPLTTEEVYDSVVSVAAAVGLNTTSWVEGSWARSICWGVSAKLAALTSAFSAAVRGGLVGYATGSWLTVTALEDYGVTRIAETYASGQITLTNTSASTYAIAAGDVTIQSSTTDATYRNTSAGTLLPSSTLDLDILAEVAGSTGTAAAGTIDTLVSPALLGVTVSNAAALVGTDEEEDAALLARCLASLDAISPGGAADAYRHVATTADANGSNLGVTRVSVSANSSTGAVLVYLATASGAPAGAVVTAVDTELQERVVPLCVTLTTAAASAVSQAVTCELYVPTSTAATDAELQAAASAALVELFATWPIGGRTKSPGGTRYLFVDAIRSALLESDDELGGPIYAVDVTVPAADLALTVGQVATLGAQSITITRVAQ</sequence>
<dbReference type="EMBL" id="MT141312">
    <property type="protein sequence ID" value="QJA58183.1"/>
    <property type="molecule type" value="Genomic_DNA"/>
</dbReference>
<dbReference type="InterPro" id="IPR006949">
    <property type="entry name" value="Barrel_Baseplate_J-like"/>
</dbReference>
<reference evidence="2" key="1">
    <citation type="submission" date="2020-03" db="EMBL/GenBank/DDBJ databases">
        <title>The deep terrestrial virosphere.</title>
        <authorList>
            <person name="Holmfeldt K."/>
            <person name="Nilsson E."/>
            <person name="Simone D."/>
            <person name="Lopez-Fernandez M."/>
            <person name="Wu X."/>
            <person name="de Brujin I."/>
            <person name="Lundin D."/>
            <person name="Andersson A."/>
            <person name="Bertilsson S."/>
            <person name="Dopson M."/>
        </authorList>
    </citation>
    <scope>NUCLEOTIDE SEQUENCE</scope>
    <source>
        <strain evidence="2">MM415B01486</strain>
    </source>
</reference>
<name>A0A6M3ILB4_9ZZZZ</name>
<evidence type="ECO:0000313" key="2">
    <source>
        <dbReference type="EMBL" id="QJA58183.1"/>
    </source>
</evidence>
<dbReference type="Pfam" id="PF04865">
    <property type="entry name" value="Baseplate_J"/>
    <property type="match status" value="1"/>
</dbReference>
<feature type="domain" description="Baseplate protein J-like barrel" evidence="1">
    <location>
        <begin position="99"/>
        <end position="180"/>
    </location>
</feature>
<organism evidence="2">
    <name type="scientific">viral metagenome</name>
    <dbReference type="NCBI Taxonomy" id="1070528"/>
    <lineage>
        <taxon>unclassified sequences</taxon>
        <taxon>metagenomes</taxon>
        <taxon>organismal metagenomes</taxon>
    </lineage>
</organism>
<evidence type="ECO:0000259" key="1">
    <source>
        <dbReference type="Pfam" id="PF04865"/>
    </source>
</evidence>
<proteinExistence type="predicted"/>
<accession>A0A6M3ILB4</accession>